<dbReference type="InterPro" id="IPR043128">
    <property type="entry name" value="Rev_trsase/Diguanyl_cyclase"/>
</dbReference>
<feature type="domain" description="Reverse transcriptase" evidence="4">
    <location>
        <begin position="198"/>
        <end position="380"/>
    </location>
</feature>
<keyword evidence="2" id="KW-0863">Zinc-finger</keyword>
<comment type="subcellular location">
    <subcellularLocation>
        <location evidence="1">Host cell</location>
    </subcellularLocation>
</comment>
<dbReference type="GO" id="GO:0008270">
    <property type="term" value="F:zinc ion binding"/>
    <property type="evidence" value="ECO:0007669"/>
    <property type="project" value="UniProtKB-KW"/>
</dbReference>
<evidence type="ECO:0000313" key="5">
    <source>
        <dbReference type="EMBL" id="KAL2460949.1"/>
    </source>
</evidence>
<dbReference type="SUPFAM" id="SSF56672">
    <property type="entry name" value="DNA/RNA polymerases"/>
    <property type="match status" value="1"/>
</dbReference>
<dbReference type="PRINTS" id="PR00221">
    <property type="entry name" value="CAULIMOCOAT"/>
</dbReference>
<evidence type="ECO:0000256" key="1">
    <source>
        <dbReference type="ARBA" id="ARBA00004340"/>
    </source>
</evidence>
<gene>
    <name evidence="5" type="ORF">Adt_44369</name>
</gene>
<keyword evidence="2" id="KW-0479">Metal-binding</keyword>
<evidence type="ECO:0000259" key="4">
    <source>
        <dbReference type="PROSITE" id="PS50878"/>
    </source>
</evidence>
<keyword evidence="6" id="KW-1185">Reference proteome</keyword>
<dbReference type="PROSITE" id="PS50158">
    <property type="entry name" value="ZF_CCHC"/>
    <property type="match status" value="1"/>
</dbReference>
<evidence type="ECO:0000256" key="2">
    <source>
        <dbReference type="PROSITE-ProRule" id="PRU00047"/>
    </source>
</evidence>
<dbReference type="InterPro" id="IPR051320">
    <property type="entry name" value="Viral_Replic_Matur_Polypro"/>
</dbReference>
<evidence type="ECO:0000259" key="3">
    <source>
        <dbReference type="PROSITE" id="PS50158"/>
    </source>
</evidence>
<dbReference type="InterPro" id="IPR036875">
    <property type="entry name" value="Znf_CCHC_sf"/>
</dbReference>
<dbReference type="InterPro" id="IPR000477">
    <property type="entry name" value="RT_dom"/>
</dbReference>
<dbReference type="Gene3D" id="3.10.10.10">
    <property type="entry name" value="HIV Type 1 Reverse Transcriptase, subunit A, domain 1"/>
    <property type="match status" value="1"/>
</dbReference>
<dbReference type="InterPro" id="IPR001878">
    <property type="entry name" value="Znf_CCHC"/>
</dbReference>
<evidence type="ECO:0000313" key="6">
    <source>
        <dbReference type="Proteomes" id="UP001604336"/>
    </source>
</evidence>
<dbReference type="PANTHER" id="PTHR33064:SF37">
    <property type="entry name" value="RIBONUCLEASE H"/>
    <property type="match status" value="1"/>
</dbReference>
<dbReference type="SUPFAM" id="SSF57756">
    <property type="entry name" value="Retrovirus zinc finger-like domains"/>
    <property type="match status" value="1"/>
</dbReference>
<dbReference type="Pfam" id="PF00078">
    <property type="entry name" value="RVT_1"/>
    <property type="match status" value="1"/>
</dbReference>
<comment type="caution">
    <text evidence="5">The sequence shown here is derived from an EMBL/GenBank/DDBJ whole genome shotgun (WGS) entry which is preliminary data.</text>
</comment>
<dbReference type="SMART" id="SM00343">
    <property type="entry name" value="ZnF_C2HC"/>
    <property type="match status" value="1"/>
</dbReference>
<organism evidence="5 6">
    <name type="scientific">Abeliophyllum distichum</name>
    <dbReference type="NCBI Taxonomy" id="126358"/>
    <lineage>
        <taxon>Eukaryota</taxon>
        <taxon>Viridiplantae</taxon>
        <taxon>Streptophyta</taxon>
        <taxon>Embryophyta</taxon>
        <taxon>Tracheophyta</taxon>
        <taxon>Spermatophyta</taxon>
        <taxon>Magnoliopsida</taxon>
        <taxon>eudicotyledons</taxon>
        <taxon>Gunneridae</taxon>
        <taxon>Pentapetalae</taxon>
        <taxon>asterids</taxon>
        <taxon>lamiids</taxon>
        <taxon>Lamiales</taxon>
        <taxon>Oleaceae</taxon>
        <taxon>Forsythieae</taxon>
        <taxon>Abeliophyllum</taxon>
    </lineage>
</organism>
<dbReference type="InterPro" id="IPR043502">
    <property type="entry name" value="DNA/RNA_pol_sf"/>
</dbReference>
<name>A0ABD1PBE4_9LAMI</name>
<dbReference type="PROSITE" id="PS50878">
    <property type="entry name" value="RT_POL"/>
    <property type="match status" value="1"/>
</dbReference>
<dbReference type="GO" id="GO:0043657">
    <property type="term" value="C:host cell"/>
    <property type="evidence" value="ECO:0007669"/>
    <property type="project" value="UniProtKB-SubCell"/>
</dbReference>
<reference evidence="6" key="1">
    <citation type="submission" date="2024-07" db="EMBL/GenBank/DDBJ databases">
        <title>Two chromosome-level genome assemblies of Korean endemic species Abeliophyllum distichum and Forsythia ovata (Oleaceae).</title>
        <authorList>
            <person name="Jang H."/>
        </authorList>
    </citation>
    <scope>NUCLEOTIDE SEQUENCE [LARGE SCALE GENOMIC DNA]</scope>
</reference>
<accession>A0ABD1PBE4</accession>
<dbReference type="EMBL" id="JBFOLK010000014">
    <property type="protein sequence ID" value="KAL2460949.1"/>
    <property type="molecule type" value="Genomic_DNA"/>
</dbReference>
<keyword evidence="2" id="KW-0862">Zinc</keyword>
<proteinExistence type="predicted"/>
<sequence length="484" mass="56482">MAFVSIPHNDDWKYFKKYSKPTGRPKKGDKTKDTVKKFCPQNKKNCRCWLCNESGHYANECPARLGNEDRVRLLTTFEKEGFYPVEDPDDTENLYYITTDSESDSEDSAYNHQMMNKNITNPNFIYIPIKLSFEGYRKFTVHAYIDTENPLDPKINKGTFTAKIELLDEHKGKVVRAKAMAYSPKDREEFAVQIKELLDLQVIEPSKSPFSSPAFMVRKEAEKRRGKARMVIDYSQLNKVTKNDGYILPNMQSLLQLIKGKKIFSSFDCKSGFHQVRFEEETKPLTAFSCPQGHFQWTVVPFGLKQAPGIFQRHMDNTFKSFNNFCCVYIDDILVFSDSDEDHEKHVLQILQKIQQEGIVLSKKKAELFKEKIGYLGLDIAYGFKQLKPHILSHIQEFLDEIQDQKQLMRLLGCLTYAESFIQDLAKMRTPLQKKLKKDHKWNWTKDDSNYVRKIKAKLKNLPPLYHPHKDDKMIIETDASQEF</sequence>
<dbReference type="Proteomes" id="UP001604336">
    <property type="component" value="Unassembled WGS sequence"/>
</dbReference>
<dbReference type="CDD" id="cd01647">
    <property type="entry name" value="RT_LTR"/>
    <property type="match status" value="1"/>
</dbReference>
<dbReference type="AlphaFoldDB" id="A0ABD1PBE4"/>
<feature type="domain" description="CCHC-type" evidence="3">
    <location>
        <begin position="47"/>
        <end position="62"/>
    </location>
</feature>
<protein>
    <submittedName>
        <fullName evidence="5">Orf y</fullName>
    </submittedName>
</protein>
<dbReference type="PANTHER" id="PTHR33064">
    <property type="entry name" value="POL PROTEIN"/>
    <property type="match status" value="1"/>
</dbReference>
<dbReference type="InterPro" id="IPR001988">
    <property type="entry name" value="Caulimo_coat"/>
</dbReference>
<dbReference type="Gene3D" id="3.30.70.270">
    <property type="match status" value="2"/>
</dbReference>